<dbReference type="OrthoDB" id="6753909at2759"/>
<dbReference type="AlphaFoldDB" id="A0A8I6RRR9"/>
<name>A0A8I6RRR9_CIMLE</name>
<protein>
    <submittedName>
        <fullName evidence="1">Uncharacterized protein</fullName>
    </submittedName>
</protein>
<evidence type="ECO:0000313" key="1">
    <source>
        <dbReference type="EnsemblMetazoa" id="XP_014251312.1"/>
    </source>
</evidence>
<reference evidence="1" key="1">
    <citation type="submission" date="2022-01" db="UniProtKB">
        <authorList>
            <consortium name="EnsemblMetazoa"/>
        </authorList>
    </citation>
    <scope>IDENTIFICATION</scope>
</reference>
<evidence type="ECO:0000313" key="2">
    <source>
        <dbReference type="Proteomes" id="UP000494040"/>
    </source>
</evidence>
<dbReference type="RefSeq" id="XP_014251312.1">
    <property type="nucleotide sequence ID" value="XM_014395826.2"/>
</dbReference>
<dbReference type="EnsemblMetazoa" id="XM_014395826.2">
    <property type="protein sequence ID" value="XP_014251312.1"/>
    <property type="gene ID" value="LOC106667709"/>
</dbReference>
<proteinExistence type="predicted"/>
<accession>A0A8I6RRR9</accession>
<dbReference type="KEGG" id="clec:106667709"/>
<dbReference type="GeneID" id="106667709"/>
<organism evidence="1 2">
    <name type="scientific">Cimex lectularius</name>
    <name type="common">Bed bug</name>
    <name type="synonym">Acanthia lectularia</name>
    <dbReference type="NCBI Taxonomy" id="79782"/>
    <lineage>
        <taxon>Eukaryota</taxon>
        <taxon>Metazoa</taxon>
        <taxon>Ecdysozoa</taxon>
        <taxon>Arthropoda</taxon>
        <taxon>Hexapoda</taxon>
        <taxon>Insecta</taxon>
        <taxon>Pterygota</taxon>
        <taxon>Neoptera</taxon>
        <taxon>Paraneoptera</taxon>
        <taxon>Hemiptera</taxon>
        <taxon>Heteroptera</taxon>
        <taxon>Panheteroptera</taxon>
        <taxon>Cimicomorpha</taxon>
        <taxon>Cimicidae</taxon>
        <taxon>Cimex</taxon>
    </lineage>
</organism>
<sequence length="101" mass="11759">MDVNERFRKEYAVENNPCLMDFCSSIVRRINEMEDVRIENDPTKHHQMKPLLLTLREEAKVAKAENLAVRRAALKRLIQDDQEEIQGSLLRIGMGFVPTHP</sequence>
<keyword evidence="2" id="KW-1185">Reference proteome</keyword>
<dbReference type="Proteomes" id="UP000494040">
    <property type="component" value="Unassembled WGS sequence"/>
</dbReference>